<dbReference type="Gene3D" id="3.40.50.300">
    <property type="entry name" value="P-loop containing nucleotide triphosphate hydrolases"/>
    <property type="match status" value="1"/>
</dbReference>
<dbReference type="AlphaFoldDB" id="A0A1W5D1M3"/>
<dbReference type="Proteomes" id="UP000192927">
    <property type="component" value="Unassembled WGS sequence"/>
</dbReference>
<organism evidence="1 2">
    <name type="scientific">Lasallia pustulata</name>
    <dbReference type="NCBI Taxonomy" id="136370"/>
    <lineage>
        <taxon>Eukaryota</taxon>
        <taxon>Fungi</taxon>
        <taxon>Dikarya</taxon>
        <taxon>Ascomycota</taxon>
        <taxon>Pezizomycotina</taxon>
        <taxon>Lecanoromycetes</taxon>
        <taxon>OSLEUM clade</taxon>
        <taxon>Umbilicariomycetidae</taxon>
        <taxon>Umbilicariales</taxon>
        <taxon>Umbilicariaceae</taxon>
        <taxon>Lasallia</taxon>
    </lineage>
</organism>
<sequence length="258" mass="28497">MPHATILGLSGCSSSGKTTLSRLLRAVFPHAFVLHEDDFYKPEESLPFRDGLRDWDCAASIDMDGLQAALRYVHENGTLPPWLDSKEDQNEAGPSGVDPALVERLSTEVRQWASQDAGKRVLRAEKPLAILDGFLLFGESVKAGVRTSIDIKILLRANYAKAKERREGRSGYVTLEGFWKDPPGYVDRVVWPNYVEEHGFLFEGGDVEGSVNEKVASELRLYSGSQVTGARQYAPQIANGCLLTIAQKRRGIAETQSC</sequence>
<dbReference type="EMBL" id="FWEW01001320">
    <property type="protein sequence ID" value="SLM36769.1"/>
    <property type="molecule type" value="Genomic_DNA"/>
</dbReference>
<protein>
    <submittedName>
        <fullName evidence="1">Nicotinamide riboside kinase 1</fullName>
    </submittedName>
</protein>
<dbReference type="GO" id="GO:0016301">
    <property type="term" value="F:kinase activity"/>
    <property type="evidence" value="ECO:0007669"/>
    <property type="project" value="UniProtKB-KW"/>
</dbReference>
<evidence type="ECO:0000313" key="1">
    <source>
        <dbReference type="EMBL" id="SLM36769.1"/>
    </source>
</evidence>
<keyword evidence="1" id="KW-0418">Kinase</keyword>
<keyword evidence="2" id="KW-1185">Reference proteome</keyword>
<dbReference type="CDD" id="cd02024">
    <property type="entry name" value="NRK1"/>
    <property type="match status" value="1"/>
</dbReference>
<accession>A0A1W5D1M3</accession>
<proteinExistence type="predicted"/>
<name>A0A1W5D1M3_9LECA</name>
<evidence type="ECO:0000313" key="2">
    <source>
        <dbReference type="Proteomes" id="UP000192927"/>
    </source>
</evidence>
<dbReference type="InterPro" id="IPR027417">
    <property type="entry name" value="P-loop_NTPase"/>
</dbReference>
<reference evidence="2" key="1">
    <citation type="submission" date="2017-03" db="EMBL/GenBank/DDBJ databases">
        <authorList>
            <person name="Sharma R."/>
            <person name="Thines M."/>
        </authorList>
    </citation>
    <scope>NUCLEOTIDE SEQUENCE [LARGE SCALE GENOMIC DNA]</scope>
</reference>
<dbReference type="SUPFAM" id="SSF52540">
    <property type="entry name" value="P-loop containing nucleoside triphosphate hydrolases"/>
    <property type="match status" value="1"/>
</dbReference>
<keyword evidence="1" id="KW-0808">Transferase</keyword>